<keyword evidence="1" id="KW-0812">Transmembrane</keyword>
<dbReference type="AlphaFoldDB" id="S9UT25"/>
<keyword evidence="3" id="KW-1185">Reference proteome</keyword>
<organism evidence="2 3">
    <name type="scientific">Strigomonas culicis</name>
    <dbReference type="NCBI Taxonomy" id="28005"/>
    <lineage>
        <taxon>Eukaryota</taxon>
        <taxon>Discoba</taxon>
        <taxon>Euglenozoa</taxon>
        <taxon>Kinetoplastea</taxon>
        <taxon>Metakinetoplastina</taxon>
        <taxon>Trypanosomatida</taxon>
        <taxon>Trypanosomatidae</taxon>
        <taxon>Strigomonadinae</taxon>
        <taxon>Strigomonas</taxon>
    </lineage>
</organism>
<gene>
    <name evidence="2" type="ORF">STCU_03008</name>
</gene>
<proteinExistence type="predicted"/>
<comment type="caution">
    <text evidence="2">The sequence shown here is derived from an EMBL/GenBank/DDBJ whole genome shotgun (WGS) entry which is preliminary data.</text>
</comment>
<reference evidence="2 3" key="1">
    <citation type="journal article" date="2013" name="PLoS ONE">
        <title>Predicting the Proteins of Angomonas deanei, Strigomonas culicis and Their Respective Endosymbionts Reveals New Aspects of the Trypanosomatidae Family.</title>
        <authorList>
            <person name="Motta M.C."/>
            <person name="Martins A.C."/>
            <person name="de Souza S.S."/>
            <person name="Catta-Preta C.M."/>
            <person name="Silva R."/>
            <person name="Klein C.C."/>
            <person name="de Almeida L.G."/>
            <person name="de Lima Cunha O."/>
            <person name="Ciapina L.P."/>
            <person name="Brocchi M."/>
            <person name="Colabardini A.C."/>
            <person name="de Araujo Lima B."/>
            <person name="Machado C.R."/>
            <person name="de Almeida Soares C.M."/>
            <person name="Probst C.M."/>
            <person name="de Menezes C.B."/>
            <person name="Thompson C.E."/>
            <person name="Bartholomeu D.C."/>
            <person name="Gradia D.F."/>
            <person name="Pavoni D.P."/>
            <person name="Grisard E.C."/>
            <person name="Fantinatti-Garboggini F."/>
            <person name="Marchini F.K."/>
            <person name="Rodrigues-Luiz G.F."/>
            <person name="Wagner G."/>
            <person name="Goldman G.H."/>
            <person name="Fietto J.L."/>
            <person name="Elias M.C."/>
            <person name="Goldman M.H."/>
            <person name="Sagot M.F."/>
            <person name="Pereira M."/>
            <person name="Stoco P.H."/>
            <person name="de Mendonca-Neto R.P."/>
            <person name="Teixeira S.M."/>
            <person name="Maciel T.E."/>
            <person name="de Oliveira Mendes T.A."/>
            <person name="Urmenyi T.P."/>
            <person name="de Souza W."/>
            <person name="Schenkman S."/>
            <person name="de Vasconcelos A.T."/>
        </authorList>
    </citation>
    <scope>NUCLEOTIDE SEQUENCE [LARGE SCALE GENOMIC DNA]</scope>
</reference>
<sequence>MSSSPPPSKGSRARRIAPRPVISRTRSWRGIMQVRFNDTRADRNTLGRQAFFWAPVRVFGIGLLAVCGAYFVLGHDAFMHMLLGYESEMQYEARVNPTPYLIAGTTIGNPKAWKVALRDLEAPLHPKREFEVFRDPKSI</sequence>
<keyword evidence="1" id="KW-1133">Transmembrane helix</keyword>
<evidence type="ECO:0000313" key="3">
    <source>
        <dbReference type="Proteomes" id="UP000015354"/>
    </source>
</evidence>
<feature type="transmembrane region" description="Helical" evidence="1">
    <location>
        <begin position="50"/>
        <end position="73"/>
    </location>
</feature>
<keyword evidence="1" id="KW-0472">Membrane</keyword>
<protein>
    <submittedName>
        <fullName evidence="2">Uncharacterized protein</fullName>
    </submittedName>
</protein>
<evidence type="ECO:0000313" key="2">
    <source>
        <dbReference type="EMBL" id="EPY32038.1"/>
    </source>
</evidence>
<dbReference type="Proteomes" id="UP000015354">
    <property type="component" value="Unassembled WGS sequence"/>
</dbReference>
<accession>S9UT25</accession>
<evidence type="ECO:0000256" key="1">
    <source>
        <dbReference type="SAM" id="Phobius"/>
    </source>
</evidence>
<dbReference type="OrthoDB" id="268847at2759"/>
<name>S9UT25_9TRYP</name>
<dbReference type="EMBL" id="ATMH01003008">
    <property type="protein sequence ID" value="EPY32038.1"/>
    <property type="molecule type" value="Genomic_DNA"/>
</dbReference>